<accession>A0A4Y2NH14</accession>
<comment type="caution">
    <text evidence="2">The sequence shown here is derived from an EMBL/GenBank/DDBJ whole genome shotgun (WGS) entry which is preliminary data.</text>
</comment>
<evidence type="ECO:0000313" key="3">
    <source>
        <dbReference type="Proteomes" id="UP000499080"/>
    </source>
</evidence>
<dbReference type="EMBL" id="BGPR01009077">
    <property type="protein sequence ID" value="GBN37850.1"/>
    <property type="molecule type" value="Genomic_DNA"/>
</dbReference>
<feature type="region of interest" description="Disordered" evidence="1">
    <location>
        <begin position="62"/>
        <end position="95"/>
    </location>
</feature>
<reference evidence="2 3" key="1">
    <citation type="journal article" date="2019" name="Sci. Rep.">
        <title>Orb-weaving spider Araneus ventricosus genome elucidates the spidroin gene catalogue.</title>
        <authorList>
            <person name="Kono N."/>
            <person name="Nakamura H."/>
            <person name="Ohtoshi R."/>
            <person name="Moran D.A.P."/>
            <person name="Shinohara A."/>
            <person name="Yoshida Y."/>
            <person name="Fujiwara M."/>
            <person name="Mori M."/>
            <person name="Tomita M."/>
            <person name="Arakawa K."/>
        </authorList>
    </citation>
    <scope>NUCLEOTIDE SEQUENCE [LARGE SCALE GENOMIC DNA]</scope>
</reference>
<protein>
    <submittedName>
        <fullName evidence="2">Uncharacterized protein</fullName>
    </submittedName>
</protein>
<dbReference type="Proteomes" id="UP000499080">
    <property type="component" value="Unassembled WGS sequence"/>
</dbReference>
<name>A0A4Y2NH14_ARAVE</name>
<proteinExistence type="predicted"/>
<evidence type="ECO:0000256" key="1">
    <source>
        <dbReference type="SAM" id="MobiDB-lite"/>
    </source>
</evidence>
<evidence type="ECO:0000313" key="2">
    <source>
        <dbReference type="EMBL" id="GBN37850.1"/>
    </source>
</evidence>
<keyword evidence="3" id="KW-1185">Reference proteome</keyword>
<gene>
    <name evidence="2" type="ORF">AVEN_57653_1</name>
</gene>
<dbReference type="AlphaFoldDB" id="A0A4Y2NH14"/>
<organism evidence="2 3">
    <name type="scientific">Araneus ventricosus</name>
    <name type="common">Orbweaver spider</name>
    <name type="synonym">Epeira ventricosa</name>
    <dbReference type="NCBI Taxonomy" id="182803"/>
    <lineage>
        <taxon>Eukaryota</taxon>
        <taxon>Metazoa</taxon>
        <taxon>Ecdysozoa</taxon>
        <taxon>Arthropoda</taxon>
        <taxon>Chelicerata</taxon>
        <taxon>Arachnida</taxon>
        <taxon>Araneae</taxon>
        <taxon>Araneomorphae</taxon>
        <taxon>Entelegynae</taxon>
        <taxon>Araneoidea</taxon>
        <taxon>Araneidae</taxon>
        <taxon>Araneus</taxon>
    </lineage>
</organism>
<sequence length="95" mass="11476">MSRLKATQELLYGEPRNFEPWTDDEDDTYYYMHSLNFHSTPGRRLIPEVRFNVHQVHIHGRSSVKSGFKPMTNRSRSPDLENFRNTQFRRPFHHE</sequence>